<protein>
    <recommendedName>
        <fullName evidence="1">Kinase OspG kinase domain-containing protein</fullName>
    </recommendedName>
</protein>
<evidence type="ECO:0000259" key="1">
    <source>
        <dbReference type="Pfam" id="PF22303"/>
    </source>
</evidence>
<sequence>MKVQKFSDTRSVNSETHHLPDADVRLSASLSGRMAPITKLAALNSRAPTEAVESKFSTVRSSGNENKLNSVIKFKDGKRLGRGVEGEVREDTQNEGFVVKEFASRGMEHEAEEQARLFNRFYGEGSAEVFKGPKGYGVTSGNTYLRMLKVPGIPLDSLRKGDLPANSKELYMRLIMDLGDHKIMHSDFHQGNILYDEKAERFWPIDISNAYDEYHTMDKEILAIFNQYEEDKFDYVMREMMSDYLPSPPALEAQIVSSQERKAAHVDTVRSRDDLKRQIAE</sequence>
<reference evidence="2 3" key="1">
    <citation type="submission" date="2020-04" db="EMBL/GenBank/DDBJ databases">
        <authorList>
            <person name="De Canck E."/>
        </authorList>
    </citation>
    <scope>NUCLEOTIDE SEQUENCE [LARGE SCALE GENOMIC DNA]</scope>
    <source>
        <strain evidence="2 3">LMG 29542</strain>
    </source>
</reference>
<proteinExistence type="predicted"/>
<dbReference type="SUPFAM" id="SSF56112">
    <property type="entry name" value="Protein kinase-like (PK-like)"/>
    <property type="match status" value="1"/>
</dbReference>
<dbReference type="AlphaFoldDB" id="A0A6J5F3S3"/>
<dbReference type="Pfam" id="PF22303">
    <property type="entry name" value="OspG_kinase"/>
    <property type="match status" value="1"/>
</dbReference>
<organism evidence="2 3">
    <name type="scientific">Paraburkholderia humisilvae</name>
    <dbReference type="NCBI Taxonomy" id="627669"/>
    <lineage>
        <taxon>Bacteria</taxon>
        <taxon>Pseudomonadati</taxon>
        <taxon>Pseudomonadota</taxon>
        <taxon>Betaproteobacteria</taxon>
        <taxon>Burkholderiales</taxon>
        <taxon>Burkholderiaceae</taxon>
        <taxon>Paraburkholderia</taxon>
    </lineage>
</organism>
<keyword evidence="3" id="KW-1185">Reference proteome</keyword>
<evidence type="ECO:0000313" key="2">
    <source>
        <dbReference type="EMBL" id="CAB3773500.1"/>
    </source>
</evidence>
<name>A0A6J5F3S3_9BURK</name>
<feature type="domain" description="Kinase OspG kinase" evidence="1">
    <location>
        <begin position="80"/>
        <end position="220"/>
    </location>
</feature>
<dbReference type="InterPro" id="IPR054466">
    <property type="entry name" value="OspG_kinase"/>
</dbReference>
<dbReference type="InterPro" id="IPR011009">
    <property type="entry name" value="Kinase-like_dom_sf"/>
</dbReference>
<dbReference type="Gene3D" id="3.30.200.20">
    <property type="entry name" value="Phosphorylase Kinase, domain 1"/>
    <property type="match status" value="1"/>
</dbReference>
<accession>A0A6J5F3S3</accession>
<dbReference type="Gene3D" id="1.10.510.10">
    <property type="entry name" value="Transferase(Phosphotransferase) domain 1"/>
    <property type="match status" value="1"/>
</dbReference>
<dbReference type="Proteomes" id="UP000494363">
    <property type="component" value="Unassembled WGS sequence"/>
</dbReference>
<gene>
    <name evidence="2" type="ORF">LMG29542_07263</name>
</gene>
<evidence type="ECO:0000313" key="3">
    <source>
        <dbReference type="Proteomes" id="UP000494363"/>
    </source>
</evidence>
<dbReference type="RefSeq" id="WP_377757808.1">
    <property type="nucleotide sequence ID" value="NZ_JBHTEA010000007.1"/>
</dbReference>
<dbReference type="EMBL" id="CADIKH010000076">
    <property type="protein sequence ID" value="CAB3773500.1"/>
    <property type="molecule type" value="Genomic_DNA"/>
</dbReference>